<evidence type="ECO:0000256" key="5">
    <source>
        <dbReference type="ARBA" id="ARBA00022475"/>
    </source>
</evidence>
<keyword evidence="10" id="KW-0961">Cell wall biogenesis/degradation</keyword>
<keyword evidence="7" id="KW-0472">Membrane</keyword>
<evidence type="ECO:0000256" key="4">
    <source>
        <dbReference type="ARBA" id="ARBA00012780"/>
    </source>
</evidence>
<reference evidence="17" key="1">
    <citation type="submission" date="2019-01" db="EMBL/GenBank/DDBJ databases">
        <title>Draft genome sequences of three monokaryotic isolates of the white-rot basidiomycete fungus Dichomitus squalens.</title>
        <authorList>
            <consortium name="DOE Joint Genome Institute"/>
            <person name="Lopez S.C."/>
            <person name="Andreopoulos B."/>
            <person name="Pangilinan J."/>
            <person name="Lipzen A."/>
            <person name="Riley R."/>
            <person name="Ahrendt S."/>
            <person name="Ng V."/>
            <person name="Barry K."/>
            <person name="Daum C."/>
            <person name="Grigoriev I.V."/>
            <person name="Hilden K.S."/>
            <person name="Makela M.R."/>
            <person name="de Vries R.P."/>
        </authorList>
    </citation>
    <scope>NUCLEOTIDE SEQUENCE [LARGE SCALE GENOMIC DNA]</scope>
    <source>
        <strain evidence="17">OM18370.1</strain>
    </source>
</reference>
<keyword evidence="16" id="KW-0732">Signal</keyword>
<evidence type="ECO:0000256" key="8">
    <source>
        <dbReference type="ARBA" id="ARBA00023180"/>
    </source>
</evidence>
<evidence type="ECO:0000256" key="12">
    <source>
        <dbReference type="ARBA" id="ARBA00037649"/>
    </source>
</evidence>
<feature type="compositionally biased region" description="Basic residues" evidence="15">
    <location>
        <begin position="47"/>
        <end position="58"/>
    </location>
</feature>
<evidence type="ECO:0000256" key="3">
    <source>
        <dbReference type="ARBA" id="ARBA00008773"/>
    </source>
</evidence>
<feature type="region of interest" description="Disordered" evidence="15">
    <location>
        <begin position="35"/>
        <end position="92"/>
    </location>
</feature>
<dbReference type="GO" id="GO:0005576">
    <property type="term" value="C:extracellular region"/>
    <property type="evidence" value="ECO:0007669"/>
    <property type="project" value="TreeGrafter"/>
</dbReference>
<dbReference type="SUPFAM" id="SSF51445">
    <property type="entry name" value="(Trans)glycosidases"/>
    <property type="match status" value="1"/>
</dbReference>
<evidence type="ECO:0000256" key="14">
    <source>
        <dbReference type="ARBA" id="ARBA00043078"/>
    </source>
</evidence>
<dbReference type="PANTHER" id="PTHR16631:SF17">
    <property type="entry name" value="GLUCAN ENDO-1,3-BETA-GLUCOSIDASE BTGC"/>
    <property type="match status" value="1"/>
</dbReference>
<dbReference type="GO" id="GO:0042973">
    <property type="term" value="F:glucan endo-1,3-beta-D-glucosidase activity"/>
    <property type="evidence" value="ECO:0007669"/>
    <property type="project" value="UniProtKB-EC"/>
</dbReference>
<feature type="compositionally biased region" description="Low complexity" evidence="15">
    <location>
        <begin position="60"/>
        <end position="79"/>
    </location>
</feature>
<sequence>MVSLTLFTLLALSGLSSFVQAAHIKLAHVHHARAPAPAPIGSPATHARQRRCAAHRAHNSTASVARTSTHTTSTHTSAAPQKTPAKQTSSGASSGCFPALGFETPANVPDSLDGWWCDDKTEYAFLGFSYEVSACQSPSTLDKDFANIRNNFNGRYIRLYGACDNKGFYDDVVEAAYKNGLGVHALIWFGFDGDNKWETRRDALLSTLHSNPKAKFVTRAVQFGSEPLLDGVLPASQLAAQVRAAQDNLAGLKIPVTVSDMQWSFQMNGGAGLKVLDVVDVIDAHMLPFFGGDATTRLPLGSPNAAWPSIKSSVDKFWVPQANGRKIYFTENGWPSGVHDESQRPNSAGAQASLAQEKDYFALLDANCAYFKSVPGGGLGWFAHIYSDAMEDGYGILTASGKLKFAFAPRTHC</sequence>
<feature type="signal peptide" evidence="16">
    <location>
        <begin position="1"/>
        <end position="21"/>
    </location>
</feature>
<evidence type="ECO:0000256" key="2">
    <source>
        <dbReference type="ARBA" id="ARBA00004401"/>
    </source>
</evidence>
<keyword evidence="6 17" id="KW-0378">Hydrolase</keyword>
<gene>
    <name evidence="17" type="ORF">BD311DRAFT_863301</name>
</gene>
<keyword evidence="11" id="KW-0624">Polysaccharide degradation</keyword>
<comment type="function">
    <text evidence="12">Glucanases play a role in cell expansion during growth, in cell-cell fusion during mating, and in spore release during sporulation. This enzyme may be involved in beta-glucan degradation. Active on laminarin and lichenan.</text>
</comment>
<evidence type="ECO:0000313" key="17">
    <source>
        <dbReference type="EMBL" id="TBU31752.1"/>
    </source>
</evidence>
<dbReference type="GO" id="GO:0005886">
    <property type="term" value="C:plasma membrane"/>
    <property type="evidence" value="ECO:0007669"/>
    <property type="project" value="UniProtKB-SubCell"/>
</dbReference>
<dbReference type="GO" id="GO:0071555">
    <property type="term" value="P:cell wall organization"/>
    <property type="evidence" value="ECO:0007669"/>
    <property type="project" value="UniProtKB-KW"/>
</dbReference>
<dbReference type="EMBL" id="ML143398">
    <property type="protein sequence ID" value="TBU31752.1"/>
    <property type="molecule type" value="Genomic_DNA"/>
</dbReference>
<comment type="catalytic activity">
    <reaction evidence="1">
        <text>Hydrolysis of (1-&gt;3)-beta-D-glucosidic linkages in (1-&gt;3)-beta-D-glucans.</text>
        <dbReference type="EC" id="3.2.1.39"/>
    </reaction>
</comment>
<evidence type="ECO:0000256" key="15">
    <source>
        <dbReference type="SAM" id="MobiDB-lite"/>
    </source>
</evidence>
<dbReference type="GO" id="GO:0000272">
    <property type="term" value="P:polysaccharide catabolic process"/>
    <property type="evidence" value="ECO:0007669"/>
    <property type="project" value="UniProtKB-KW"/>
</dbReference>
<evidence type="ECO:0000256" key="11">
    <source>
        <dbReference type="ARBA" id="ARBA00023326"/>
    </source>
</evidence>
<protein>
    <recommendedName>
        <fullName evidence="4">glucan endo-1,3-beta-D-glucosidase</fullName>
        <ecNumber evidence="4">3.2.1.39</ecNumber>
    </recommendedName>
    <alternativeName>
        <fullName evidence="14">Endo-1,3-beta-glucanase btgC</fullName>
    </alternativeName>
    <alternativeName>
        <fullName evidence="13">Laminarinase btgC</fullName>
    </alternativeName>
</protein>
<dbReference type="InterPro" id="IPR050732">
    <property type="entry name" value="Beta-glucan_modifiers"/>
</dbReference>
<comment type="similarity">
    <text evidence="3">Belongs to the glycosyl hydrolase 17 family.</text>
</comment>
<name>A0A4Q9MYB3_9APHY</name>
<dbReference type="PANTHER" id="PTHR16631">
    <property type="entry name" value="GLUCAN 1,3-BETA-GLUCOSIDASE"/>
    <property type="match status" value="1"/>
</dbReference>
<keyword evidence="8" id="KW-0325">Glycoprotein</keyword>
<evidence type="ECO:0000256" key="16">
    <source>
        <dbReference type="SAM" id="SignalP"/>
    </source>
</evidence>
<keyword evidence="5" id="KW-1003">Cell membrane</keyword>
<dbReference type="OrthoDB" id="77201at2759"/>
<evidence type="ECO:0000256" key="13">
    <source>
        <dbReference type="ARBA" id="ARBA00042373"/>
    </source>
</evidence>
<dbReference type="GO" id="GO:0009986">
    <property type="term" value="C:cell surface"/>
    <property type="evidence" value="ECO:0007669"/>
    <property type="project" value="TreeGrafter"/>
</dbReference>
<evidence type="ECO:0000256" key="9">
    <source>
        <dbReference type="ARBA" id="ARBA00023277"/>
    </source>
</evidence>
<evidence type="ECO:0000256" key="7">
    <source>
        <dbReference type="ARBA" id="ARBA00023136"/>
    </source>
</evidence>
<proteinExistence type="inferred from homology"/>
<dbReference type="EC" id="3.2.1.39" evidence="4"/>
<organism evidence="17">
    <name type="scientific">Dichomitus squalens</name>
    <dbReference type="NCBI Taxonomy" id="114155"/>
    <lineage>
        <taxon>Eukaryota</taxon>
        <taxon>Fungi</taxon>
        <taxon>Dikarya</taxon>
        <taxon>Basidiomycota</taxon>
        <taxon>Agaricomycotina</taxon>
        <taxon>Agaricomycetes</taxon>
        <taxon>Polyporales</taxon>
        <taxon>Polyporaceae</taxon>
        <taxon>Dichomitus</taxon>
    </lineage>
</organism>
<keyword evidence="9" id="KW-0119">Carbohydrate metabolism</keyword>
<dbReference type="AlphaFoldDB" id="A0A4Q9MYB3"/>
<evidence type="ECO:0000256" key="10">
    <source>
        <dbReference type="ARBA" id="ARBA00023316"/>
    </source>
</evidence>
<accession>A0A4Q9MYB3</accession>
<evidence type="ECO:0000256" key="6">
    <source>
        <dbReference type="ARBA" id="ARBA00022801"/>
    </source>
</evidence>
<feature type="chain" id="PRO_5020819039" description="glucan endo-1,3-beta-D-glucosidase" evidence="16">
    <location>
        <begin position="22"/>
        <end position="413"/>
    </location>
</feature>
<comment type="subcellular location">
    <subcellularLocation>
        <location evidence="2">Cell membrane</location>
        <topology evidence="2">Single-pass type II membrane protein</topology>
    </subcellularLocation>
</comment>
<dbReference type="Proteomes" id="UP000292957">
    <property type="component" value="Unassembled WGS sequence"/>
</dbReference>
<dbReference type="InterPro" id="IPR017853">
    <property type="entry name" value="GH"/>
</dbReference>
<dbReference type="GO" id="GO:0009277">
    <property type="term" value="C:fungal-type cell wall"/>
    <property type="evidence" value="ECO:0007669"/>
    <property type="project" value="TreeGrafter"/>
</dbReference>
<evidence type="ECO:0000256" key="1">
    <source>
        <dbReference type="ARBA" id="ARBA00000382"/>
    </source>
</evidence>